<keyword evidence="2" id="KW-1185">Reference proteome</keyword>
<accession>A0AA36IU49</accession>
<proteinExistence type="predicted"/>
<dbReference type="AlphaFoldDB" id="A0AA36IU49"/>
<name>A0AA36IU49_9DINO</name>
<gene>
    <name evidence="1" type="ORF">EVOR1521_LOCUS18767</name>
</gene>
<dbReference type="Proteomes" id="UP001178507">
    <property type="component" value="Unassembled WGS sequence"/>
</dbReference>
<evidence type="ECO:0000313" key="2">
    <source>
        <dbReference type="Proteomes" id="UP001178507"/>
    </source>
</evidence>
<evidence type="ECO:0000313" key="1">
    <source>
        <dbReference type="EMBL" id="CAJ1394023.1"/>
    </source>
</evidence>
<protein>
    <submittedName>
        <fullName evidence="1">Uncharacterized protein</fullName>
    </submittedName>
</protein>
<feature type="non-terminal residue" evidence="1">
    <location>
        <position position="171"/>
    </location>
</feature>
<dbReference type="EMBL" id="CAUJNA010002715">
    <property type="protein sequence ID" value="CAJ1394023.1"/>
    <property type="molecule type" value="Genomic_DNA"/>
</dbReference>
<organism evidence="1 2">
    <name type="scientific">Effrenium voratum</name>
    <dbReference type="NCBI Taxonomy" id="2562239"/>
    <lineage>
        <taxon>Eukaryota</taxon>
        <taxon>Sar</taxon>
        <taxon>Alveolata</taxon>
        <taxon>Dinophyceae</taxon>
        <taxon>Suessiales</taxon>
        <taxon>Symbiodiniaceae</taxon>
        <taxon>Effrenium</taxon>
    </lineage>
</organism>
<comment type="caution">
    <text evidence="1">The sequence shown here is derived from an EMBL/GenBank/DDBJ whole genome shotgun (WGS) entry which is preliminary data.</text>
</comment>
<sequence length="171" mass="19140">SRATSGRCPSAPKGNAGYSFVSIGNCLAARTAVLLLLISYRQARWLLEQPAQSFFSQLPCWVWRGYWWMGVFGAQSAKRHCGWSNDEGFIGQLVAEGGYLSKREREAVTSAKLTRSYVDEQGRRKFVGQKLQLKRSQPHSCTWPLRFHHVSAHLVVKSDFAGSILPNLALP</sequence>
<reference evidence="1" key="1">
    <citation type="submission" date="2023-08" db="EMBL/GenBank/DDBJ databases">
        <authorList>
            <person name="Chen Y."/>
            <person name="Shah S."/>
            <person name="Dougan E. K."/>
            <person name="Thang M."/>
            <person name="Chan C."/>
        </authorList>
    </citation>
    <scope>NUCLEOTIDE SEQUENCE</scope>
</reference>